<keyword evidence="4" id="KW-0378">Hydrolase</keyword>
<feature type="domain" description="Reverse transcriptase" evidence="5">
    <location>
        <begin position="274"/>
        <end position="460"/>
    </location>
</feature>
<dbReference type="GO" id="GO:0004519">
    <property type="term" value="F:endonuclease activity"/>
    <property type="evidence" value="ECO:0007669"/>
    <property type="project" value="UniProtKB-KW"/>
</dbReference>
<evidence type="ECO:0000256" key="1">
    <source>
        <dbReference type="ARBA" id="ARBA00022679"/>
    </source>
</evidence>
<name>A0AAV4ADZ4_9GAST</name>
<evidence type="ECO:0000313" key="6">
    <source>
        <dbReference type="EMBL" id="GFO04659.1"/>
    </source>
</evidence>
<dbReference type="InterPro" id="IPR043128">
    <property type="entry name" value="Rev_trsase/Diguanyl_cyclase"/>
</dbReference>
<keyword evidence="3" id="KW-0540">Nuclease</keyword>
<accession>A0AAV4ADZ4</accession>
<dbReference type="Gene3D" id="3.30.70.270">
    <property type="match status" value="2"/>
</dbReference>
<dbReference type="Pfam" id="PF00078">
    <property type="entry name" value="RVT_1"/>
    <property type="match status" value="1"/>
</dbReference>
<comment type="caution">
    <text evidence="6">The sequence shown here is derived from an EMBL/GenBank/DDBJ whole genome shotgun (WGS) entry which is preliminary data.</text>
</comment>
<dbReference type="Gene3D" id="3.10.10.10">
    <property type="entry name" value="HIV Type 1 Reverse Transcriptase, subunit A, domain 1"/>
    <property type="match status" value="1"/>
</dbReference>
<proteinExistence type="predicted"/>
<keyword evidence="1" id="KW-0808">Transferase</keyword>
<keyword evidence="4" id="KW-0255">Endonuclease</keyword>
<dbReference type="InterPro" id="IPR021109">
    <property type="entry name" value="Peptidase_aspartic_dom_sf"/>
</dbReference>
<dbReference type="SUPFAM" id="SSF50630">
    <property type="entry name" value="Acid proteases"/>
    <property type="match status" value="1"/>
</dbReference>
<keyword evidence="7" id="KW-1185">Reference proteome</keyword>
<dbReference type="InterPro" id="IPR050951">
    <property type="entry name" value="Retrovirus_Pol_polyprotein"/>
</dbReference>
<sequence>MLRDSDLTLDKAIPLGRAEEKAKQQLAEMRETKVEAVKTAKRKDQRTKHKEYLCKRCGTRHEPKKCRAWGKVCKKCQKNNHFASQCKTKAIHDIAQSQEETSDSDEEFDIGSVTQENKDGSEVYYMANVEGIDVNFKIDTGAQVNILPYYLMKGMKHKLHQTKAKLNTYTGTAITVKGKTDLAVNGQKHEFFIVEDKHLTPILGYRSAKKLEIIKIMSVTIKEYPTVFGGLGCLKEPYKIQTDKEVKPVICPPRKIPVALQQKLKDKLTDMERKGVIKKVQVPTEWVNGLVIVEKQDSKDIQLCLDPRNLNKAIKREHHPLPTIEEIITRSTGAKVFSKLDANSGYWQIPLDEDSQLLTTFNTPQGRYCFTPQGRYCFTRMPFGITLAQEVFHKRIHEAFEDIEGVETDIDDILVWGKNTKEHDERLRKVLNRCRKINLTLNEKKCHFNEEEITYLGHKLTQDGVQPDKEKVKAITAMPPPEDKKGVERLLGTVNYMAKFIPNLSENY</sequence>
<dbReference type="EMBL" id="BLXT01003741">
    <property type="protein sequence ID" value="GFO04659.1"/>
    <property type="molecule type" value="Genomic_DNA"/>
</dbReference>
<evidence type="ECO:0000313" key="7">
    <source>
        <dbReference type="Proteomes" id="UP000735302"/>
    </source>
</evidence>
<evidence type="ECO:0000256" key="3">
    <source>
        <dbReference type="ARBA" id="ARBA00022722"/>
    </source>
</evidence>
<dbReference type="SUPFAM" id="SSF56672">
    <property type="entry name" value="DNA/RNA polymerases"/>
    <property type="match status" value="1"/>
</dbReference>
<organism evidence="6 7">
    <name type="scientific">Plakobranchus ocellatus</name>
    <dbReference type="NCBI Taxonomy" id="259542"/>
    <lineage>
        <taxon>Eukaryota</taxon>
        <taxon>Metazoa</taxon>
        <taxon>Spiralia</taxon>
        <taxon>Lophotrochozoa</taxon>
        <taxon>Mollusca</taxon>
        <taxon>Gastropoda</taxon>
        <taxon>Heterobranchia</taxon>
        <taxon>Euthyneura</taxon>
        <taxon>Panpulmonata</taxon>
        <taxon>Sacoglossa</taxon>
        <taxon>Placobranchoidea</taxon>
        <taxon>Plakobranchidae</taxon>
        <taxon>Plakobranchus</taxon>
    </lineage>
</organism>
<dbReference type="Proteomes" id="UP000735302">
    <property type="component" value="Unassembled WGS sequence"/>
</dbReference>
<dbReference type="InterPro" id="IPR000477">
    <property type="entry name" value="RT_dom"/>
</dbReference>
<reference evidence="6 7" key="1">
    <citation type="journal article" date="2021" name="Elife">
        <title>Chloroplast acquisition without the gene transfer in kleptoplastic sea slugs, Plakobranchus ocellatus.</title>
        <authorList>
            <person name="Maeda T."/>
            <person name="Takahashi S."/>
            <person name="Yoshida T."/>
            <person name="Shimamura S."/>
            <person name="Takaki Y."/>
            <person name="Nagai Y."/>
            <person name="Toyoda A."/>
            <person name="Suzuki Y."/>
            <person name="Arimoto A."/>
            <person name="Ishii H."/>
            <person name="Satoh N."/>
            <person name="Nishiyama T."/>
            <person name="Hasebe M."/>
            <person name="Maruyama T."/>
            <person name="Minagawa J."/>
            <person name="Obokata J."/>
            <person name="Shigenobu S."/>
        </authorList>
    </citation>
    <scope>NUCLEOTIDE SEQUENCE [LARGE SCALE GENOMIC DNA]</scope>
</reference>
<evidence type="ECO:0000256" key="2">
    <source>
        <dbReference type="ARBA" id="ARBA00022695"/>
    </source>
</evidence>
<dbReference type="GO" id="GO:0016779">
    <property type="term" value="F:nucleotidyltransferase activity"/>
    <property type="evidence" value="ECO:0007669"/>
    <property type="project" value="UniProtKB-KW"/>
</dbReference>
<dbReference type="PANTHER" id="PTHR37984:SF5">
    <property type="entry name" value="PROTEIN NYNRIN-LIKE"/>
    <property type="match status" value="1"/>
</dbReference>
<dbReference type="InterPro" id="IPR043502">
    <property type="entry name" value="DNA/RNA_pol_sf"/>
</dbReference>
<evidence type="ECO:0000259" key="5">
    <source>
        <dbReference type="PROSITE" id="PS50878"/>
    </source>
</evidence>
<dbReference type="PROSITE" id="PS50878">
    <property type="entry name" value="RT_POL"/>
    <property type="match status" value="1"/>
</dbReference>
<dbReference type="FunFam" id="3.30.70.270:FF:000003">
    <property type="entry name" value="Transposon Ty3-G Gag-Pol polyprotein"/>
    <property type="match status" value="1"/>
</dbReference>
<gene>
    <name evidence="6" type="ORF">PoB_003116400</name>
</gene>
<evidence type="ECO:0000256" key="4">
    <source>
        <dbReference type="ARBA" id="ARBA00022759"/>
    </source>
</evidence>
<dbReference type="AlphaFoldDB" id="A0AAV4ADZ4"/>
<dbReference type="PANTHER" id="PTHR37984">
    <property type="entry name" value="PROTEIN CBG26694"/>
    <property type="match status" value="1"/>
</dbReference>
<dbReference type="CDD" id="cd01647">
    <property type="entry name" value="RT_LTR"/>
    <property type="match status" value="1"/>
</dbReference>
<keyword evidence="2" id="KW-0548">Nucleotidyltransferase</keyword>
<protein>
    <submittedName>
        <fullName evidence="6">Polyprotein</fullName>
    </submittedName>
</protein>